<evidence type="ECO:0000256" key="9">
    <source>
        <dbReference type="ARBA" id="ARBA00023237"/>
    </source>
</evidence>
<evidence type="ECO:0000256" key="5">
    <source>
        <dbReference type="ARBA" id="ARBA00022729"/>
    </source>
</evidence>
<sequence length="608" mass="69123">MKTIYSFILFLLGTSCLQAQDVPITQLKEVVVADSRLQKFSDGHQKTELKDSILKKNDPLLANVLGFNTPIYFKQNGYGMVASPSFRGTNASHTAVVWNGINVNSPLNGQIDFNTINAINYDAITVKSGGASAQYGTGAIGGSVHLGNELRFNAKTHTKLFAGYGSFNTLNTSAKHHLSSDKWAFSLAVNQLQSDNDYKYLNTNQINENGAFSRTGINMNAAHRLRENQILKIYHQTQLGEREFSGTLTAPSRSKYKDLNLKTQLHLHWKHQKATSQIRLVHLFEKYKYFENKQSDFFSFGQVNTLLARYEWEKNISQKWTLNSFLEATHLVGEGSSIEKPNRSNGGGTFLVKYKNLDRLNVTLQARKDFNSEFSSPLIFGTNGEWQISNNYALRWNASRNYNLPTFNDLYWQPGGNLELIPENSYQIDIGNALDFNNLETALHGFLIKTKDMIRWLPNSNGIWSPVNEDSVTIYGLEYKLNYAAAFFQKLQFSSSLNYSFTRSIDDTTDLQLFYVPKHRGNVNIDFYYGGVRFSYQQLYNGAVRVIGNELEDYTVANASLSIPLVNKKALQTTLGIRVQNLYNTYYENVAFRPMPNRNYNFLLTLNF</sequence>
<dbReference type="Gene3D" id="2.170.130.10">
    <property type="entry name" value="TonB-dependent receptor, plug domain"/>
    <property type="match status" value="1"/>
</dbReference>
<evidence type="ECO:0000256" key="12">
    <source>
        <dbReference type="SAM" id="SignalP"/>
    </source>
</evidence>
<dbReference type="RefSeq" id="WP_080318538.1">
    <property type="nucleotide sequence ID" value="NZ_MTBC01000003.1"/>
</dbReference>
<accession>A0A1V6LTT8</accession>
<comment type="caution">
    <text evidence="15">The sequence shown here is derived from an EMBL/GenBank/DDBJ whole genome shotgun (WGS) entry which is preliminary data.</text>
</comment>
<dbReference type="SUPFAM" id="SSF56935">
    <property type="entry name" value="Porins"/>
    <property type="match status" value="1"/>
</dbReference>
<evidence type="ECO:0000256" key="10">
    <source>
        <dbReference type="PROSITE-ProRule" id="PRU01360"/>
    </source>
</evidence>
<evidence type="ECO:0000256" key="7">
    <source>
        <dbReference type="ARBA" id="ARBA00023136"/>
    </source>
</evidence>
<dbReference type="InterPro" id="IPR036942">
    <property type="entry name" value="Beta-barrel_TonB_sf"/>
</dbReference>
<keyword evidence="2 10" id="KW-0813">Transport</keyword>
<evidence type="ECO:0000256" key="1">
    <source>
        <dbReference type="ARBA" id="ARBA00004571"/>
    </source>
</evidence>
<keyword evidence="16" id="KW-1185">Reference proteome</keyword>
<name>A0A1V6LTT8_9FLAO</name>
<dbReference type="InterPro" id="IPR012910">
    <property type="entry name" value="Plug_dom"/>
</dbReference>
<dbReference type="PANTHER" id="PTHR30069:SF29">
    <property type="entry name" value="HEMOGLOBIN AND HEMOGLOBIN-HAPTOGLOBIN-BINDING PROTEIN 1-RELATED"/>
    <property type="match status" value="1"/>
</dbReference>
<dbReference type="GO" id="GO:0015344">
    <property type="term" value="F:siderophore uptake transmembrane transporter activity"/>
    <property type="evidence" value="ECO:0007669"/>
    <property type="project" value="TreeGrafter"/>
</dbReference>
<dbReference type="InterPro" id="IPR000531">
    <property type="entry name" value="Beta-barrel_TonB"/>
</dbReference>
<keyword evidence="9 10" id="KW-0998">Cell outer membrane</keyword>
<dbReference type="Pfam" id="PF07715">
    <property type="entry name" value="Plug"/>
    <property type="match status" value="1"/>
</dbReference>
<dbReference type="InterPro" id="IPR039426">
    <property type="entry name" value="TonB-dep_rcpt-like"/>
</dbReference>
<evidence type="ECO:0000256" key="3">
    <source>
        <dbReference type="ARBA" id="ARBA00022452"/>
    </source>
</evidence>
<keyword evidence="5 12" id="KW-0732">Signal</keyword>
<feature type="chain" id="PRO_5013003293" description="TonB-dependent receptor" evidence="12">
    <location>
        <begin position="20"/>
        <end position="608"/>
    </location>
</feature>
<evidence type="ECO:0000259" key="13">
    <source>
        <dbReference type="Pfam" id="PF00593"/>
    </source>
</evidence>
<feature type="domain" description="TonB-dependent receptor plug" evidence="14">
    <location>
        <begin position="58"/>
        <end position="142"/>
    </location>
</feature>
<dbReference type="GO" id="GO:0009279">
    <property type="term" value="C:cell outer membrane"/>
    <property type="evidence" value="ECO:0007669"/>
    <property type="project" value="UniProtKB-SubCell"/>
</dbReference>
<feature type="domain" description="TonB-dependent receptor-like beta-barrel" evidence="13">
    <location>
        <begin position="159"/>
        <end position="582"/>
    </location>
</feature>
<comment type="subcellular location">
    <subcellularLocation>
        <location evidence="1 10">Cell outer membrane</location>
        <topology evidence="1 10">Multi-pass membrane protein</topology>
    </subcellularLocation>
</comment>
<dbReference type="Proteomes" id="UP000191680">
    <property type="component" value="Unassembled WGS sequence"/>
</dbReference>
<keyword evidence="8" id="KW-0675">Receptor</keyword>
<dbReference type="PROSITE" id="PS51257">
    <property type="entry name" value="PROKAR_LIPOPROTEIN"/>
    <property type="match status" value="1"/>
</dbReference>
<keyword evidence="7 10" id="KW-0472">Membrane</keyword>
<dbReference type="PROSITE" id="PS52016">
    <property type="entry name" value="TONB_DEPENDENT_REC_3"/>
    <property type="match status" value="1"/>
</dbReference>
<reference evidence="15 16" key="1">
    <citation type="submission" date="2016-12" db="EMBL/GenBank/DDBJ databases">
        <authorList>
            <person name="Song W.-J."/>
            <person name="Kurnit D.M."/>
        </authorList>
    </citation>
    <scope>NUCLEOTIDE SEQUENCE [LARGE SCALE GENOMIC DNA]</scope>
    <source>
        <strain evidence="15 16">HSG9</strain>
    </source>
</reference>
<keyword evidence="3 10" id="KW-1134">Transmembrane beta strand</keyword>
<evidence type="ECO:0000256" key="6">
    <source>
        <dbReference type="ARBA" id="ARBA00023077"/>
    </source>
</evidence>
<dbReference type="PANTHER" id="PTHR30069">
    <property type="entry name" value="TONB-DEPENDENT OUTER MEMBRANE RECEPTOR"/>
    <property type="match status" value="1"/>
</dbReference>
<keyword evidence="6 11" id="KW-0798">TonB box</keyword>
<dbReference type="AlphaFoldDB" id="A0A1V6LTT8"/>
<dbReference type="EMBL" id="MTBC01000003">
    <property type="protein sequence ID" value="OQD43457.1"/>
    <property type="molecule type" value="Genomic_DNA"/>
</dbReference>
<feature type="signal peptide" evidence="12">
    <location>
        <begin position="1"/>
        <end position="19"/>
    </location>
</feature>
<comment type="similarity">
    <text evidence="10 11">Belongs to the TonB-dependent receptor family.</text>
</comment>
<evidence type="ECO:0008006" key="17">
    <source>
        <dbReference type="Google" id="ProtNLM"/>
    </source>
</evidence>
<evidence type="ECO:0000256" key="11">
    <source>
        <dbReference type="RuleBase" id="RU003357"/>
    </source>
</evidence>
<evidence type="ECO:0000256" key="2">
    <source>
        <dbReference type="ARBA" id="ARBA00022448"/>
    </source>
</evidence>
<evidence type="ECO:0000313" key="15">
    <source>
        <dbReference type="EMBL" id="OQD43457.1"/>
    </source>
</evidence>
<evidence type="ECO:0000256" key="4">
    <source>
        <dbReference type="ARBA" id="ARBA00022692"/>
    </source>
</evidence>
<evidence type="ECO:0000313" key="16">
    <source>
        <dbReference type="Proteomes" id="UP000191680"/>
    </source>
</evidence>
<evidence type="ECO:0000256" key="8">
    <source>
        <dbReference type="ARBA" id="ARBA00023170"/>
    </source>
</evidence>
<proteinExistence type="inferred from homology"/>
<protein>
    <recommendedName>
        <fullName evidence="17">TonB-dependent receptor</fullName>
    </recommendedName>
</protein>
<dbReference type="Pfam" id="PF00593">
    <property type="entry name" value="TonB_dep_Rec_b-barrel"/>
    <property type="match status" value="1"/>
</dbReference>
<gene>
    <name evidence="15" type="ORF">BUL40_06405</name>
</gene>
<evidence type="ECO:0000259" key="14">
    <source>
        <dbReference type="Pfam" id="PF07715"/>
    </source>
</evidence>
<dbReference type="InterPro" id="IPR037066">
    <property type="entry name" value="Plug_dom_sf"/>
</dbReference>
<dbReference type="GO" id="GO:0044718">
    <property type="term" value="P:siderophore transmembrane transport"/>
    <property type="evidence" value="ECO:0007669"/>
    <property type="project" value="TreeGrafter"/>
</dbReference>
<dbReference type="Gene3D" id="2.40.170.20">
    <property type="entry name" value="TonB-dependent receptor, beta-barrel domain"/>
    <property type="match status" value="1"/>
</dbReference>
<keyword evidence="4 10" id="KW-0812">Transmembrane</keyword>
<organism evidence="15 16">
    <name type="scientific">Croceivirga radicis</name>
    <dbReference type="NCBI Taxonomy" id="1929488"/>
    <lineage>
        <taxon>Bacteria</taxon>
        <taxon>Pseudomonadati</taxon>
        <taxon>Bacteroidota</taxon>
        <taxon>Flavobacteriia</taxon>
        <taxon>Flavobacteriales</taxon>
        <taxon>Flavobacteriaceae</taxon>
        <taxon>Croceivirga</taxon>
    </lineage>
</organism>
<dbReference type="OrthoDB" id="9762903at2"/>